<dbReference type="OrthoDB" id="96314at2759"/>
<keyword evidence="5" id="KW-1185">Reference proteome</keyword>
<dbReference type="EMBL" id="CM008965">
    <property type="protein sequence ID" value="PNW84245.1"/>
    <property type="molecule type" value="Genomic_DNA"/>
</dbReference>
<reference evidence="4" key="2">
    <citation type="submission" date="2017-07" db="EMBL/GenBank/DDBJ databases">
        <title>WGS assembly of Chlamydomonas reinhardtii.</title>
        <authorList>
            <consortium name="Chlamydomonas Annotation Team"/>
            <consortium name="JGI Annotation Team"/>
            <person name="Merchant S.S."/>
            <person name="Prochnik S.E."/>
            <person name="Vallon O."/>
            <person name="Harris E.H."/>
            <person name="Karpowicz S.J."/>
            <person name="Witman G.B."/>
            <person name="Terry A."/>
            <person name="Salamov A."/>
            <person name="Fritz-Laylin L.K."/>
            <person name="Marechal-Drouard L."/>
            <person name="Marshall W.F."/>
            <person name="Qu L.H."/>
            <person name="Nelson D.R."/>
            <person name="Sanderfoot A.A."/>
            <person name="Spalding M.H."/>
            <person name="Kapitonov V.V."/>
            <person name="Ren Q."/>
            <person name="Ferris P."/>
            <person name="Lindquist E."/>
            <person name="Shapiro H."/>
            <person name="Lucas S.M."/>
            <person name="Grimwood J."/>
            <person name="Schmutz J."/>
            <person name="Grigoriev I.V."/>
            <person name="Rokhsar D.S."/>
        </authorList>
    </citation>
    <scope>NUCLEOTIDE SEQUENCE</scope>
    <source>
        <strain evidence="4">CC-503 cw92 mt+</strain>
    </source>
</reference>
<dbReference type="InterPro" id="IPR000917">
    <property type="entry name" value="Sulfatase_N"/>
</dbReference>
<evidence type="ECO:0000313" key="4">
    <source>
        <dbReference type="EMBL" id="PNW84246.1"/>
    </source>
</evidence>
<dbReference type="GO" id="GO:0005539">
    <property type="term" value="F:glycosaminoglycan binding"/>
    <property type="evidence" value="ECO:0000318"/>
    <property type="project" value="GO_Central"/>
</dbReference>
<dbReference type="AlphaFoldDB" id="A0A2K3DUP3"/>
<feature type="region of interest" description="Disordered" evidence="2">
    <location>
        <begin position="408"/>
        <end position="429"/>
    </location>
</feature>
<dbReference type="GeneID" id="5717810"/>
<dbReference type="ExpressionAtlas" id="A0A2K3DUP3">
    <property type="expression patterns" value="baseline and differential"/>
</dbReference>
<dbReference type="PANTHER" id="PTHR43108:SF8">
    <property type="entry name" value="SD21168P"/>
    <property type="match status" value="1"/>
</dbReference>
<dbReference type="KEGG" id="cre:CHLRE_04g226550v5"/>
<reference evidence="4 5" key="1">
    <citation type="journal article" date="2007" name="Science">
        <title>The Chlamydomonas genome reveals the evolution of key animal and plant functions.</title>
        <authorList>
            <person name="Merchant S.S."/>
            <person name="Prochnik S.E."/>
            <person name="Vallon O."/>
            <person name="Harris E.H."/>
            <person name="Karpowicz S.J."/>
            <person name="Witman G.B."/>
            <person name="Terry A."/>
            <person name="Salamov A."/>
            <person name="Fritz-Laylin L.K."/>
            <person name="Marechal-Drouard L."/>
            <person name="Marshall W.F."/>
            <person name="Qu L.H."/>
            <person name="Nelson D.R."/>
            <person name="Sanderfoot A.A."/>
            <person name="Spalding M.H."/>
            <person name="Kapitonov V.V."/>
            <person name="Ren Q."/>
            <person name="Ferris P."/>
            <person name="Lindquist E."/>
            <person name="Shapiro H."/>
            <person name="Lucas S.M."/>
            <person name="Grimwood J."/>
            <person name="Schmutz J."/>
            <person name="Cardol P."/>
            <person name="Cerutti H."/>
            <person name="Chanfreau G."/>
            <person name="Chen C.L."/>
            <person name="Cognat V."/>
            <person name="Croft M.T."/>
            <person name="Dent R."/>
            <person name="Dutcher S."/>
            <person name="Fernandez E."/>
            <person name="Fukuzawa H."/>
            <person name="Gonzalez-Ballester D."/>
            <person name="Gonzalez-Halphen D."/>
            <person name="Hallmann A."/>
            <person name="Hanikenne M."/>
            <person name="Hippler M."/>
            <person name="Inwood W."/>
            <person name="Jabbari K."/>
            <person name="Kalanon M."/>
            <person name="Kuras R."/>
            <person name="Lefebvre P.A."/>
            <person name="Lemaire S.D."/>
            <person name="Lobanov A.V."/>
            <person name="Lohr M."/>
            <person name="Manuell A."/>
            <person name="Meier I."/>
            <person name="Mets L."/>
            <person name="Mittag M."/>
            <person name="Mittelmeier T."/>
            <person name="Moroney J.V."/>
            <person name="Moseley J."/>
            <person name="Napoli C."/>
            <person name="Nedelcu A.M."/>
            <person name="Niyogi K."/>
            <person name="Novoselov S.V."/>
            <person name="Paulsen I.T."/>
            <person name="Pazour G."/>
            <person name="Purton S."/>
            <person name="Ral J.P."/>
            <person name="Riano-Pachon D.M."/>
            <person name="Riekhof W."/>
            <person name="Rymarquis L."/>
            <person name="Schroda M."/>
            <person name="Stern D."/>
            <person name="Umen J."/>
            <person name="Willows R."/>
            <person name="Wilson N."/>
            <person name="Zimmer S.L."/>
            <person name="Allmer J."/>
            <person name="Balk J."/>
            <person name="Bisova K."/>
            <person name="Chen C.J."/>
            <person name="Elias M."/>
            <person name="Gendler K."/>
            <person name="Hauser C."/>
            <person name="Lamb M.R."/>
            <person name="Ledford H."/>
            <person name="Long J.C."/>
            <person name="Minagawa J."/>
            <person name="Page M.D."/>
            <person name="Pan J."/>
            <person name="Pootakham W."/>
            <person name="Roje S."/>
            <person name="Rose A."/>
            <person name="Stahlberg E."/>
            <person name="Terauchi A.M."/>
            <person name="Yang P."/>
            <person name="Ball S."/>
            <person name="Bowler C."/>
            <person name="Dieckmann C.L."/>
            <person name="Gladyshev V.N."/>
            <person name="Green P."/>
            <person name="Jorgensen R."/>
            <person name="Mayfield S."/>
            <person name="Mueller-Roeber B."/>
            <person name="Rajamani S."/>
            <person name="Sayre R.T."/>
            <person name="Brokstein P."/>
            <person name="Dubchak I."/>
            <person name="Goodstein D."/>
            <person name="Hornick L."/>
            <person name="Huang Y.W."/>
            <person name="Jhaveri J."/>
            <person name="Luo Y."/>
            <person name="Martinez D."/>
            <person name="Ngau W.C."/>
            <person name="Otillar B."/>
            <person name="Poliakov A."/>
            <person name="Porter A."/>
            <person name="Szajkowski L."/>
            <person name="Werner G."/>
            <person name="Zhou K."/>
            <person name="Grigoriev I.V."/>
            <person name="Rokhsar D.S."/>
            <person name="Grossman A.R."/>
        </authorList>
    </citation>
    <scope>NUCLEOTIDE SEQUENCE [LARGE SCALE GENOMIC DNA]</scope>
    <source>
        <strain evidence="5">CC-503</strain>
        <strain evidence="4">CC-503 cw92 mt+</strain>
    </source>
</reference>
<name>A0A2K3DUP3_CHLRE</name>
<dbReference type="RefSeq" id="XP_042925365.1">
    <property type="nucleotide sequence ID" value="XM_043062014.1"/>
</dbReference>
<dbReference type="Gramene" id="PNW84245">
    <property type="protein sequence ID" value="PNW84245"/>
    <property type="gene ID" value="CHLRE_04g226550v5"/>
</dbReference>
<feature type="domain" description="Sulfatase N-terminal" evidence="3">
    <location>
        <begin position="2"/>
        <end position="349"/>
    </location>
</feature>
<evidence type="ECO:0000313" key="5">
    <source>
        <dbReference type="Proteomes" id="UP000006906"/>
    </source>
</evidence>
<feature type="compositionally biased region" description="Pro residues" evidence="2">
    <location>
        <begin position="413"/>
        <end position="426"/>
    </location>
</feature>
<dbReference type="SUPFAM" id="SSF53649">
    <property type="entry name" value="Alkaline phosphatase-like"/>
    <property type="match status" value="1"/>
</dbReference>
<dbReference type="STRING" id="3055.A0A2K3DUP3"/>
<dbReference type="Proteomes" id="UP000006906">
    <property type="component" value="Chromosome 4"/>
</dbReference>
<accession>A0A2K3DUP3</accession>
<dbReference type="RefSeq" id="XP_042925366.1">
    <property type="nucleotide sequence ID" value="XM_043062013.1"/>
</dbReference>
<proteinExistence type="inferred from homology"/>
<evidence type="ECO:0000256" key="1">
    <source>
        <dbReference type="ARBA" id="ARBA00008779"/>
    </source>
</evidence>
<evidence type="ECO:0000259" key="3">
    <source>
        <dbReference type="Pfam" id="PF00884"/>
    </source>
</evidence>
<gene>
    <name evidence="4" type="ORF">CHLRE_04g226550v5</name>
</gene>
<evidence type="ECO:0000256" key="2">
    <source>
        <dbReference type="SAM" id="MobiDB-lite"/>
    </source>
</evidence>
<dbReference type="Gene3D" id="3.40.720.10">
    <property type="entry name" value="Alkaline Phosphatase, subunit A"/>
    <property type="match status" value="1"/>
</dbReference>
<dbReference type="GO" id="GO:0008449">
    <property type="term" value="F:N-acetylglucosamine-6-sulfatase activity"/>
    <property type="evidence" value="ECO:0000318"/>
    <property type="project" value="GO_Central"/>
</dbReference>
<feature type="region of interest" description="Disordered" evidence="2">
    <location>
        <begin position="494"/>
        <end position="524"/>
    </location>
</feature>
<protein>
    <recommendedName>
        <fullName evidence="3">Sulfatase N-terminal domain-containing protein</fullName>
    </recommendedName>
</protein>
<organism evidence="4 5">
    <name type="scientific">Chlamydomonas reinhardtii</name>
    <name type="common">Chlamydomonas smithii</name>
    <dbReference type="NCBI Taxonomy" id="3055"/>
    <lineage>
        <taxon>Eukaryota</taxon>
        <taxon>Viridiplantae</taxon>
        <taxon>Chlorophyta</taxon>
        <taxon>core chlorophytes</taxon>
        <taxon>Chlorophyceae</taxon>
        <taxon>CS clade</taxon>
        <taxon>Chlamydomonadales</taxon>
        <taxon>Chlamydomonadaceae</taxon>
        <taxon>Chlamydomonas</taxon>
    </lineage>
</organism>
<dbReference type="PANTHER" id="PTHR43108">
    <property type="entry name" value="N-ACETYLGLUCOSAMINE-6-SULFATASE FAMILY MEMBER"/>
    <property type="match status" value="1"/>
</dbReference>
<dbReference type="FunFam" id="3.40.720.10:FF:000097">
    <property type="entry name" value="Predicted protein"/>
    <property type="match status" value="1"/>
</dbReference>
<dbReference type="Pfam" id="PF00884">
    <property type="entry name" value="Sulfatase"/>
    <property type="match status" value="1"/>
</dbReference>
<feature type="compositionally biased region" description="Acidic residues" evidence="2">
    <location>
        <begin position="505"/>
        <end position="524"/>
    </location>
</feature>
<feature type="compositionally biased region" description="Low complexity" evidence="2">
    <location>
        <begin position="494"/>
        <end position="504"/>
    </location>
</feature>
<dbReference type="EMBL" id="CM008965">
    <property type="protein sequence ID" value="PNW84246.1"/>
    <property type="molecule type" value="Genomic_DNA"/>
</dbReference>
<sequence>MILVDDMDYMLNASHPYYLPMLHKHMRLQGTEFPHFITSVGNCCPSRTSLLTGRHCHNTNLTANDPPHGSYIGFKTKKLDKSYLPLWLQDAGYRTYQLGKVLNGFKGSVTTQYGCLPGWDHSMPPIEPQSDAAAARADALLQQKPPVYLSFYYTDCQYVEEVEGEPDINLFNRAFNWMEESVDAGVPFFLYLASANPHDGPVDGMPRVEAKFANAMPGLKVPRGPNYGVPTDPRFGMSKTKPLWWDPAWTDKHYRMRALSMLTIDEQIDRLVTKLECLGILNNTYIFFSSDNGFKLGQHNIPSEKFTYFEEDVALPFFVRGPGVPRGAYANTVQTAMVDITATILNLAGGSIPPGAPPVDGGAIPLDLLQTLHPQPNSPFYNYTGPYWNAAAGTVDMFAPPQTSAAVCARASRPPPAPPTPPPAPPCKSKKCKKAINSFDETDDAVNARFAQLESSAFVAGAVNGWSSAALGRRSLASGTASGTGLAAAEAVEGAAAGTTGNTSEAEEVEGEDEQEEDEDDEEVVEDEQQVVEAEVESVARRAAQATTTGGRVSTWSNMGLIEQWKYGKLWRGKDYRVIRACMPPNATIAASAAGARRTGNVCYKYVVFCDIDNAPGKLRLTQLFNLSSDEAEIHDLLLKTPVPTGTQRLVDRLDAALTVLSYCSGSSCTQPFSRIHTDGSVVNLAEAMDPQYDSLYAGFKKLDYKQCADYYDPSHEIPDLRLVPLELLKAFQGQA</sequence>
<dbReference type="InterPro" id="IPR017850">
    <property type="entry name" value="Alkaline_phosphatase_core_sf"/>
</dbReference>
<dbReference type="Gramene" id="PNW84246">
    <property type="protein sequence ID" value="PNW84246"/>
    <property type="gene ID" value="CHLRE_04g226550v5"/>
</dbReference>
<comment type="similarity">
    <text evidence="1">Belongs to the sulfatase family.</text>
</comment>